<accession>A0A533I4I9</accession>
<feature type="domain" description="Multidrug resistance protein MdtA-like C-terminal permuted SH3" evidence="9">
    <location>
        <begin position="304"/>
        <end position="366"/>
    </location>
</feature>
<comment type="caution">
    <text evidence="10">The sequence shown here is derived from an EMBL/GenBank/DDBJ whole genome shotgun (WGS) entry which is preliminary data.</text>
</comment>
<evidence type="ECO:0000313" key="10">
    <source>
        <dbReference type="EMBL" id="TKW64900.1"/>
    </source>
</evidence>
<dbReference type="InterPro" id="IPR058627">
    <property type="entry name" value="MdtA-like_C"/>
</dbReference>
<evidence type="ECO:0000256" key="4">
    <source>
        <dbReference type="SAM" id="MobiDB-lite"/>
    </source>
</evidence>
<keyword evidence="5" id="KW-0732">Signal</keyword>
<feature type="domain" description="Multidrug resistance protein MdtA-like barrel-sandwich hybrid" evidence="7">
    <location>
        <begin position="66"/>
        <end position="207"/>
    </location>
</feature>
<dbReference type="NCBIfam" id="TIGR01730">
    <property type="entry name" value="RND_mfp"/>
    <property type="match status" value="1"/>
</dbReference>
<dbReference type="Gene3D" id="2.40.420.20">
    <property type="match status" value="1"/>
</dbReference>
<dbReference type="Pfam" id="PF25876">
    <property type="entry name" value="HH_MFP_RND"/>
    <property type="match status" value="1"/>
</dbReference>
<evidence type="ECO:0000256" key="1">
    <source>
        <dbReference type="ARBA" id="ARBA00004196"/>
    </source>
</evidence>
<organism evidence="10 11">
    <name type="scientific">Paracoccus denitrificans</name>
    <dbReference type="NCBI Taxonomy" id="266"/>
    <lineage>
        <taxon>Bacteria</taxon>
        <taxon>Pseudomonadati</taxon>
        <taxon>Pseudomonadota</taxon>
        <taxon>Alphaproteobacteria</taxon>
        <taxon>Rhodobacterales</taxon>
        <taxon>Paracoccaceae</taxon>
        <taxon>Paracoccus</taxon>
    </lineage>
</organism>
<evidence type="ECO:0000256" key="5">
    <source>
        <dbReference type="SAM" id="SignalP"/>
    </source>
</evidence>
<sequence>MVIGMTSMKVALRASVLGAITLASPAGAQEQGGEAPPPPAVTVVTLQAEDVTLTSSLPGRVIASAQAELRPQVNGIIIERTFDEGSEVAEGDPLFRIDARTYEAAVAQAEASLAQAEAQANDARREAERVEALRDRSVASQQTVDSAVAAREAADAAVKAAEATLDAARIDLDRTTIRAPLEGRIGLALATQGALVTASQADPLAVIRRIDPIQVDVTQSAAEIVRWQRQGAAAALPPDADDSVTLQLADGTEFDQTGSLMAAEPHVDETTGVVTLRMEFANPDSLLLPGMYVLAEIPQAKLDDVILAPQEGVTRDRRGRPIAYIVNAENVVEERMLDIVQDRGNSWVVREGLEPGDRLIVEGFQRIATGAPVTPEERQDAPAEGSAPEGEAAQADADASATGDAAAAGETSAEAAPAEGTGDAAPTEAEEGATDAPAPDATEGQPDAAGDTPAGN</sequence>
<feature type="compositionally biased region" description="Low complexity" evidence="4">
    <location>
        <begin position="382"/>
        <end position="422"/>
    </location>
</feature>
<feature type="domain" description="Multidrug resistance protein MdtA-like alpha-helical hairpin" evidence="6">
    <location>
        <begin position="106"/>
        <end position="175"/>
    </location>
</feature>
<comment type="subcellular location">
    <subcellularLocation>
        <location evidence="1">Cell envelope</location>
    </subcellularLocation>
</comment>
<keyword evidence="3" id="KW-0175">Coiled coil</keyword>
<dbReference type="FunFam" id="2.40.420.20:FF:000001">
    <property type="entry name" value="Efflux RND transporter periplasmic adaptor subunit"/>
    <property type="match status" value="1"/>
</dbReference>
<dbReference type="SUPFAM" id="SSF111369">
    <property type="entry name" value="HlyD-like secretion proteins"/>
    <property type="match status" value="1"/>
</dbReference>
<name>A0A533I4I9_PARDE</name>
<dbReference type="Pfam" id="PF25967">
    <property type="entry name" value="RND-MFP_C"/>
    <property type="match status" value="1"/>
</dbReference>
<feature type="signal peptide" evidence="5">
    <location>
        <begin position="1"/>
        <end position="28"/>
    </location>
</feature>
<dbReference type="Proteomes" id="UP000315344">
    <property type="component" value="Unassembled WGS sequence"/>
</dbReference>
<dbReference type="AlphaFoldDB" id="A0A533I4I9"/>
<dbReference type="Pfam" id="PF25917">
    <property type="entry name" value="BSH_RND"/>
    <property type="match status" value="1"/>
</dbReference>
<feature type="chain" id="PRO_5021746044" evidence="5">
    <location>
        <begin position="29"/>
        <end position="456"/>
    </location>
</feature>
<dbReference type="GO" id="GO:0030313">
    <property type="term" value="C:cell envelope"/>
    <property type="evidence" value="ECO:0007669"/>
    <property type="project" value="UniProtKB-SubCell"/>
</dbReference>
<evidence type="ECO:0000313" key="11">
    <source>
        <dbReference type="Proteomes" id="UP000315344"/>
    </source>
</evidence>
<dbReference type="InterPro" id="IPR058626">
    <property type="entry name" value="MdtA-like_b-barrel"/>
</dbReference>
<dbReference type="PANTHER" id="PTHR30158">
    <property type="entry name" value="ACRA/E-RELATED COMPONENT OF DRUG EFFLUX TRANSPORTER"/>
    <property type="match status" value="1"/>
</dbReference>
<protein>
    <submittedName>
        <fullName evidence="10">Efflux RND transporter periplasmic adaptor subunit</fullName>
    </submittedName>
</protein>
<dbReference type="InterPro" id="IPR058624">
    <property type="entry name" value="MdtA-like_HH"/>
</dbReference>
<evidence type="ECO:0000256" key="2">
    <source>
        <dbReference type="ARBA" id="ARBA00009477"/>
    </source>
</evidence>
<evidence type="ECO:0000259" key="9">
    <source>
        <dbReference type="Pfam" id="PF25967"/>
    </source>
</evidence>
<feature type="coiled-coil region" evidence="3">
    <location>
        <begin position="99"/>
        <end position="178"/>
    </location>
</feature>
<comment type="similarity">
    <text evidence="2">Belongs to the membrane fusion protein (MFP) (TC 8.A.1) family.</text>
</comment>
<dbReference type="Gene3D" id="2.40.30.170">
    <property type="match status" value="1"/>
</dbReference>
<dbReference type="GO" id="GO:0022857">
    <property type="term" value="F:transmembrane transporter activity"/>
    <property type="evidence" value="ECO:0007669"/>
    <property type="project" value="InterPro"/>
</dbReference>
<gene>
    <name evidence="10" type="ORF">DI616_16845</name>
</gene>
<proteinExistence type="inferred from homology"/>
<evidence type="ECO:0000259" key="7">
    <source>
        <dbReference type="Pfam" id="PF25917"/>
    </source>
</evidence>
<evidence type="ECO:0000256" key="3">
    <source>
        <dbReference type="SAM" id="Coils"/>
    </source>
</evidence>
<feature type="domain" description="Multidrug resistance protein MdtA-like beta-barrel" evidence="8">
    <location>
        <begin position="212"/>
        <end position="298"/>
    </location>
</feature>
<dbReference type="InterPro" id="IPR006143">
    <property type="entry name" value="RND_pump_MFP"/>
</dbReference>
<dbReference type="GO" id="GO:0046677">
    <property type="term" value="P:response to antibiotic"/>
    <property type="evidence" value="ECO:0007669"/>
    <property type="project" value="TreeGrafter"/>
</dbReference>
<reference evidence="10 11" key="1">
    <citation type="journal article" date="2017" name="Nat. Commun.">
        <title>In situ click chemistry generation of cyclooxygenase-2 inhibitors.</title>
        <authorList>
            <person name="Bhardwaj A."/>
            <person name="Kaur J."/>
            <person name="Wuest M."/>
            <person name="Wuest F."/>
        </authorList>
    </citation>
    <scope>NUCLEOTIDE SEQUENCE [LARGE SCALE GENOMIC DNA]</scope>
    <source>
        <strain evidence="10">S2_012_000_R3_94</strain>
    </source>
</reference>
<feature type="region of interest" description="Disordered" evidence="4">
    <location>
        <begin position="369"/>
        <end position="456"/>
    </location>
</feature>
<evidence type="ECO:0000259" key="8">
    <source>
        <dbReference type="Pfam" id="PF25944"/>
    </source>
</evidence>
<dbReference type="Pfam" id="PF25944">
    <property type="entry name" value="Beta-barrel_RND"/>
    <property type="match status" value="1"/>
</dbReference>
<dbReference type="Gene3D" id="2.40.50.100">
    <property type="match status" value="1"/>
</dbReference>
<dbReference type="Gene3D" id="1.10.287.470">
    <property type="entry name" value="Helix hairpin bin"/>
    <property type="match status" value="1"/>
</dbReference>
<dbReference type="InterPro" id="IPR058625">
    <property type="entry name" value="MdtA-like_BSH"/>
</dbReference>
<evidence type="ECO:0000259" key="6">
    <source>
        <dbReference type="Pfam" id="PF25876"/>
    </source>
</evidence>
<dbReference type="EMBL" id="VAFL01000018">
    <property type="protein sequence ID" value="TKW64900.1"/>
    <property type="molecule type" value="Genomic_DNA"/>
</dbReference>
<dbReference type="PANTHER" id="PTHR30158:SF3">
    <property type="entry name" value="MULTIDRUG EFFLUX PUMP SUBUNIT ACRA-RELATED"/>
    <property type="match status" value="1"/>
</dbReference>
<dbReference type="GO" id="GO:0005886">
    <property type="term" value="C:plasma membrane"/>
    <property type="evidence" value="ECO:0007669"/>
    <property type="project" value="TreeGrafter"/>
</dbReference>